<organism evidence="10 11">
    <name type="scientific">Fodinibius roseus</name>
    <dbReference type="NCBI Taxonomy" id="1194090"/>
    <lineage>
        <taxon>Bacteria</taxon>
        <taxon>Pseudomonadati</taxon>
        <taxon>Balneolota</taxon>
        <taxon>Balneolia</taxon>
        <taxon>Balneolales</taxon>
        <taxon>Balneolaceae</taxon>
        <taxon>Fodinibius</taxon>
    </lineage>
</organism>
<dbReference type="InterPro" id="IPR005907">
    <property type="entry name" value="G1P_thy_trans_s"/>
</dbReference>
<keyword evidence="6" id="KW-0479">Metal-binding</keyword>
<dbReference type="Gene3D" id="3.90.550.10">
    <property type="entry name" value="Spore Coat Polysaccharide Biosynthesis Protein SpsA, Chain A"/>
    <property type="match status" value="1"/>
</dbReference>
<evidence type="ECO:0000259" key="9">
    <source>
        <dbReference type="Pfam" id="PF00483"/>
    </source>
</evidence>
<dbReference type="GO" id="GO:0008879">
    <property type="term" value="F:glucose-1-phosphate thymidylyltransferase activity"/>
    <property type="evidence" value="ECO:0007669"/>
    <property type="project" value="UniProtKB-EC"/>
</dbReference>
<evidence type="ECO:0000256" key="5">
    <source>
        <dbReference type="ARBA" id="ARBA00022695"/>
    </source>
</evidence>
<dbReference type="EC" id="2.7.7.24" evidence="3"/>
<comment type="catalytic activity">
    <reaction evidence="8">
        <text>dTTP + alpha-D-glucose 1-phosphate + H(+) = dTDP-alpha-D-glucose + diphosphate</text>
        <dbReference type="Rhea" id="RHEA:15225"/>
        <dbReference type="ChEBI" id="CHEBI:15378"/>
        <dbReference type="ChEBI" id="CHEBI:33019"/>
        <dbReference type="ChEBI" id="CHEBI:37568"/>
        <dbReference type="ChEBI" id="CHEBI:57477"/>
        <dbReference type="ChEBI" id="CHEBI:58601"/>
        <dbReference type="EC" id="2.7.7.24"/>
    </reaction>
</comment>
<evidence type="ECO:0000256" key="1">
    <source>
        <dbReference type="ARBA" id="ARBA00001946"/>
    </source>
</evidence>
<dbReference type="AlphaFoldDB" id="A0A1M4SUD1"/>
<evidence type="ECO:0000256" key="7">
    <source>
        <dbReference type="ARBA" id="ARBA00022842"/>
    </source>
</evidence>
<dbReference type="InterPro" id="IPR005835">
    <property type="entry name" value="NTP_transferase_dom"/>
</dbReference>
<sequence>MSDSGEIVGVIPAAGYARRISPLPCSKEIYPIVQPDGSCRAAASYLMENLRKASVERAFMILREGKWDIPSYFSEEPKTGLDLAYVVTEATGGVPQTINKAYPFIKEDKVLFGFPDIILRPSSAYVSLLGKQAETGADLVLGIFKARDPRKMDMVDFNDKGAIEDIVIKPEKTSLMYTWIIAAWTPVFTGFLRDFIIKSSSEGFSGDETSENKGELYIGDVFREAIQSGIKASSVRFEGGAYLDIGTPSELKKAGNVDWTGRFNAIV</sequence>
<proteinExistence type="inferred from homology"/>
<keyword evidence="5" id="KW-0548">Nucleotidyltransferase</keyword>
<name>A0A1M4SUD1_9BACT</name>
<dbReference type="STRING" id="1194090.SAMN05443144_101125"/>
<dbReference type="PANTHER" id="PTHR43532">
    <property type="entry name" value="GLUCOSE-1-PHOSPHATE THYMIDYLYLTRANSFERASE"/>
    <property type="match status" value="1"/>
</dbReference>
<evidence type="ECO:0000313" key="10">
    <source>
        <dbReference type="EMBL" id="SHE35805.1"/>
    </source>
</evidence>
<keyword evidence="11" id="KW-1185">Reference proteome</keyword>
<dbReference type="EMBL" id="FQUS01000001">
    <property type="protein sequence ID" value="SHE35805.1"/>
    <property type="molecule type" value="Genomic_DNA"/>
</dbReference>
<evidence type="ECO:0000256" key="3">
    <source>
        <dbReference type="ARBA" id="ARBA00012461"/>
    </source>
</evidence>
<reference evidence="10 11" key="1">
    <citation type="submission" date="2016-11" db="EMBL/GenBank/DDBJ databases">
        <authorList>
            <person name="Jaros S."/>
            <person name="Januszkiewicz K."/>
            <person name="Wedrychowicz H."/>
        </authorList>
    </citation>
    <scope>NUCLEOTIDE SEQUENCE [LARGE SCALE GENOMIC DNA]</scope>
    <source>
        <strain evidence="10 11">DSM 21986</strain>
    </source>
</reference>
<comment type="cofactor">
    <cofactor evidence="1">
        <name>Mg(2+)</name>
        <dbReference type="ChEBI" id="CHEBI:18420"/>
    </cofactor>
</comment>
<evidence type="ECO:0000256" key="4">
    <source>
        <dbReference type="ARBA" id="ARBA00022679"/>
    </source>
</evidence>
<accession>A0A1M4SUD1</accession>
<dbReference type="OrthoDB" id="9803871at2"/>
<feature type="domain" description="Nucleotidyl transferase" evidence="9">
    <location>
        <begin position="9"/>
        <end position="254"/>
    </location>
</feature>
<gene>
    <name evidence="10" type="ORF">SAMN05443144_101125</name>
</gene>
<evidence type="ECO:0000313" key="11">
    <source>
        <dbReference type="Proteomes" id="UP000184041"/>
    </source>
</evidence>
<dbReference type="RefSeq" id="WP_073058879.1">
    <property type="nucleotide sequence ID" value="NZ_FQUS01000001.1"/>
</dbReference>
<dbReference type="SUPFAM" id="SSF53448">
    <property type="entry name" value="Nucleotide-diphospho-sugar transferases"/>
    <property type="match status" value="1"/>
</dbReference>
<dbReference type="GO" id="GO:0046872">
    <property type="term" value="F:metal ion binding"/>
    <property type="evidence" value="ECO:0007669"/>
    <property type="project" value="UniProtKB-KW"/>
</dbReference>
<protein>
    <recommendedName>
        <fullName evidence="3">glucose-1-phosphate thymidylyltransferase</fullName>
        <ecNumber evidence="3">2.7.7.24</ecNumber>
    </recommendedName>
</protein>
<evidence type="ECO:0000256" key="6">
    <source>
        <dbReference type="ARBA" id="ARBA00022723"/>
    </source>
</evidence>
<dbReference type="Proteomes" id="UP000184041">
    <property type="component" value="Unassembled WGS sequence"/>
</dbReference>
<keyword evidence="7" id="KW-0460">Magnesium</keyword>
<comment type="similarity">
    <text evidence="2">Belongs to the glucose-1-phosphate thymidylyltransferase family.</text>
</comment>
<dbReference type="PANTHER" id="PTHR43532:SF1">
    <property type="entry name" value="GLUCOSE-1-PHOSPHATE THYMIDYLYLTRANSFERASE 1"/>
    <property type="match status" value="1"/>
</dbReference>
<evidence type="ECO:0000256" key="8">
    <source>
        <dbReference type="ARBA" id="ARBA00049336"/>
    </source>
</evidence>
<dbReference type="Pfam" id="PF00483">
    <property type="entry name" value="NTP_transferase"/>
    <property type="match status" value="1"/>
</dbReference>
<dbReference type="InterPro" id="IPR029044">
    <property type="entry name" value="Nucleotide-diphossugar_trans"/>
</dbReference>
<evidence type="ECO:0000256" key="2">
    <source>
        <dbReference type="ARBA" id="ARBA00010480"/>
    </source>
</evidence>
<keyword evidence="4 10" id="KW-0808">Transferase</keyword>